<reference evidence="1 2" key="1">
    <citation type="journal article" date="2021" name="BMC Genomics">
        <title>Datura genome reveals duplications of psychoactive alkaloid biosynthetic genes and high mutation rate following tissue culture.</title>
        <authorList>
            <person name="Rajewski A."/>
            <person name="Carter-House D."/>
            <person name="Stajich J."/>
            <person name="Litt A."/>
        </authorList>
    </citation>
    <scope>NUCLEOTIDE SEQUENCE [LARGE SCALE GENOMIC DNA]</scope>
    <source>
        <strain evidence="1">AR-01</strain>
    </source>
</reference>
<name>A0ABS8WIU9_DATST</name>
<accession>A0ABS8WIU9</accession>
<protein>
    <submittedName>
        <fullName evidence="1">Uncharacterized protein</fullName>
    </submittedName>
</protein>
<dbReference type="Proteomes" id="UP000823775">
    <property type="component" value="Unassembled WGS sequence"/>
</dbReference>
<keyword evidence="2" id="KW-1185">Reference proteome</keyword>
<sequence length="81" mass="8957">MNLSDLKVLSFCLIQQTDSGCLIKKGSLLGTFRRVSNCTVIRLVNGSLLLLLASLFILDEDEDEEDSCRISSSFQKPCSEV</sequence>
<proteinExistence type="predicted"/>
<evidence type="ECO:0000313" key="1">
    <source>
        <dbReference type="EMBL" id="MCE3050743.1"/>
    </source>
</evidence>
<evidence type="ECO:0000313" key="2">
    <source>
        <dbReference type="Proteomes" id="UP000823775"/>
    </source>
</evidence>
<organism evidence="1 2">
    <name type="scientific">Datura stramonium</name>
    <name type="common">Jimsonweed</name>
    <name type="synonym">Common thornapple</name>
    <dbReference type="NCBI Taxonomy" id="4076"/>
    <lineage>
        <taxon>Eukaryota</taxon>
        <taxon>Viridiplantae</taxon>
        <taxon>Streptophyta</taxon>
        <taxon>Embryophyta</taxon>
        <taxon>Tracheophyta</taxon>
        <taxon>Spermatophyta</taxon>
        <taxon>Magnoliopsida</taxon>
        <taxon>eudicotyledons</taxon>
        <taxon>Gunneridae</taxon>
        <taxon>Pentapetalae</taxon>
        <taxon>asterids</taxon>
        <taxon>lamiids</taxon>
        <taxon>Solanales</taxon>
        <taxon>Solanaceae</taxon>
        <taxon>Solanoideae</taxon>
        <taxon>Datureae</taxon>
        <taxon>Datura</taxon>
    </lineage>
</organism>
<gene>
    <name evidence="1" type="ORF">HAX54_047985</name>
</gene>
<comment type="caution">
    <text evidence="1">The sequence shown here is derived from an EMBL/GenBank/DDBJ whole genome shotgun (WGS) entry which is preliminary data.</text>
</comment>
<dbReference type="EMBL" id="JACEIK010007874">
    <property type="protein sequence ID" value="MCE3050743.1"/>
    <property type="molecule type" value="Genomic_DNA"/>
</dbReference>